<proteinExistence type="predicted"/>
<dbReference type="OrthoDB" id="9787654at2"/>
<feature type="domain" description="Amidohydrolase-related" evidence="1">
    <location>
        <begin position="22"/>
        <end position="281"/>
    </location>
</feature>
<evidence type="ECO:0000259" key="1">
    <source>
        <dbReference type="Pfam" id="PF04909"/>
    </source>
</evidence>
<dbReference type="RefSeq" id="WP_094853307.1">
    <property type="nucleotide sequence ID" value="NZ_NEVM01000002.1"/>
</dbReference>
<dbReference type="Pfam" id="PF04909">
    <property type="entry name" value="Amidohydro_2"/>
    <property type="match status" value="1"/>
</dbReference>
<dbReference type="InterPro" id="IPR006680">
    <property type="entry name" value="Amidohydro-rel"/>
</dbReference>
<keyword evidence="3" id="KW-1185">Reference proteome</keyword>
<dbReference type="Proteomes" id="UP000216020">
    <property type="component" value="Unassembled WGS sequence"/>
</dbReference>
<dbReference type="PANTHER" id="PTHR35563:SF2">
    <property type="entry name" value="BARREL METAL-DEPENDENT HYDROLASE, PUTATIVE (AFU_ORTHOLOGUE AFUA_1G16240)-RELATED"/>
    <property type="match status" value="1"/>
</dbReference>
<dbReference type="SUPFAM" id="SSF51556">
    <property type="entry name" value="Metallo-dependent hydrolases"/>
    <property type="match status" value="1"/>
</dbReference>
<dbReference type="Gene3D" id="3.20.20.140">
    <property type="entry name" value="Metal-dependent hydrolases"/>
    <property type="match status" value="1"/>
</dbReference>
<organism evidence="2 3">
    <name type="scientific">Bordetella genomosp. 10</name>
    <dbReference type="NCBI Taxonomy" id="1416804"/>
    <lineage>
        <taxon>Bacteria</taxon>
        <taxon>Pseudomonadati</taxon>
        <taxon>Pseudomonadota</taxon>
        <taxon>Betaproteobacteria</taxon>
        <taxon>Burkholderiales</taxon>
        <taxon>Alcaligenaceae</taxon>
        <taxon>Bordetella</taxon>
    </lineage>
</organism>
<gene>
    <name evidence="2" type="ORF">CAL29_12300</name>
</gene>
<evidence type="ECO:0000313" key="3">
    <source>
        <dbReference type="Proteomes" id="UP000216020"/>
    </source>
</evidence>
<dbReference type="InterPro" id="IPR052358">
    <property type="entry name" value="Aro_Compnd_Degr_Hydrolases"/>
</dbReference>
<evidence type="ECO:0000313" key="2">
    <source>
        <dbReference type="EMBL" id="OZI34309.1"/>
    </source>
</evidence>
<accession>A0A261SA90</accession>
<reference evidence="3" key="1">
    <citation type="submission" date="2017-05" db="EMBL/GenBank/DDBJ databases">
        <title>Complete and WGS of Bordetella genogroups.</title>
        <authorList>
            <person name="Spilker T."/>
            <person name="Lipuma J."/>
        </authorList>
    </citation>
    <scope>NUCLEOTIDE SEQUENCE [LARGE SCALE GENOMIC DNA]</scope>
    <source>
        <strain evidence="3">AU16122</strain>
    </source>
</reference>
<dbReference type="EMBL" id="NEVM01000002">
    <property type="protein sequence ID" value="OZI34309.1"/>
    <property type="molecule type" value="Genomic_DNA"/>
</dbReference>
<dbReference type="GO" id="GO:0016787">
    <property type="term" value="F:hydrolase activity"/>
    <property type="evidence" value="ECO:0007669"/>
    <property type="project" value="InterPro"/>
</dbReference>
<name>A0A261SA90_9BORD</name>
<comment type="caution">
    <text evidence="2">The sequence shown here is derived from an EMBL/GenBank/DDBJ whole genome shotgun (WGS) entry which is preliminary data.</text>
</comment>
<protein>
    <recommendedName>
        <fullName evidence="1">Amidohydrolase-related domain-containing protein</fullName>
    </recommendedName>
</protein>
<dbReference type="PANTHER" id="PTHR35563">
    <property type="entry name" value="BARREL METAL-DEPENDENT HYDROLASE, PUTATIVE (AFU_ORTHOLOGUE AFUA_1G16240)-RELATED"/>
    <property type="match status" value="1"/>
</dbReference>
<dbReference type="InterPro" id="IPR032466">
    <property type="entry name" value="Metal_Hydrolase"/>
</dbReference>
<dbReference type="AlphaFoldDB" id="A0A261SA90"/>
<sequence length="301" mass="33205">MQSNTPAPTATPRPLAGAVQRVDCHAHVMVRDARLAEGRHSEPRQDVSAEDFLAVLDRHGISHGVLTQPSFYGADNTLLLQALKRHPGRLRGTAIVAPDIADEDLDALHRAGVRGLRLNWLRRDTLPDAAGKDYQRLFARAREHRLHIELYVEGRKMAGILPLIRRGGAAVVVDHFGSPEPDSGIACAGFQEVLKGVRAGDTWVKLSAPYRLGGRAPQPYARALLDAGGPEQLLWGSDWPWVSHENSQRYEQCLADFERWVPDAGQRAVIWRDTPRRLFGFQDGAAPEPAMQHPADAALCD</sequence>